<reference evidence="1 2" key="1">
    <citation type="journal article" date="2016" name="Nat. Commun.">
        <title>Ectomycorrhizal ecology is imprinted in the genome of the dominant symbiotic fungus Cenococcum geophilum.</title>
        <authorList>
            <consortium name="DOE Joint Genome Institute"/>
            <person name="Peter M."/>
            <person name="Kohler A."/>
            <person name="Ohm R.A."/>
            <person name="Kuo A."/>
            <person name="Krutzmann J."/>
            <person name="Morin E."/>
            <person name="Arend M."/>
            <person name="Barry K.W."/>
            <person name="Binder M."/>
            <person name="Choi C."/>
            <person name="Clum A."/>
            <person name="Copeland A."/>
            <person name="Grisel N."/>
            <person name="Haridas S."/>
            <person name="Kipfer T."/>
            <person name="LaButti K."/>
            <person name="Lindquist E."/>
            <person name="Lipzen A."/>
            <person name="Maire R."/>
            <person name="Meier B."/>
            <person name="Mihaltcheva S."/>
            <person name="Molinier V."/>
            <person name="Murat C."/>
            <person name="Poggeler S."/>
            <person name="Quandt C.A."/>
            <person name="Sperisen C."/>
            <person name="Tritt A."/>
            <person name="Tisserant E."/>
            <person name="Crous P.W."/>
            <person name="Henrissat B."/>
            <person name="Nehls U."/>
            <person name="Egli S."/>
            <person name="Spatafora J.W."/>
            <person name="Grigoriev I.V."/>
            <person name="Martin F.M."/>
        </authorList>
    </citation>
    <scope>NUCLEOTIDE SEQUENCE [LARGE SCALE GENOMIC DNA]</scope>
    <source>
        <strain evidence="1 2">CBS 207.34</strain>
    </source>
</reference>
<dbReference type="EMBL" id="KV749769">
    <property type="protein sequence ID" value="OCL07888.1"/>
    <property type="molecule type" value="Genomic_DNA"/>
</dbReference>
<sequence length="209" mass="23834">MEVQLAGLDAYIDDIWGKLPTDSVAFKREHINVLEDEFLEDIGKIFARNKVQDRLGLYVNHRHFELQSGERLVEYGAVQTPWQLHNAAADVKARVTPKTWAFFEDKLIPTEFKYATGVEAVQPIHVPAEFLNEFRAYIDAKNLTSRLGISTRSDDAWDPQSMFELTVGRVSIIVPNEQFPEHDVTHVGWFFDADGAKVARDCIRCFAHG</sequence>
<organism evidence="1 2">
    <name type="scientific">Glonium stellatum</name>
    <dbReference type="NCBI Taxonomy" id="574774"/>
    <lineage>
        <taxon>Eukaryota</taxon>
        <taxon>Fungi</taxon>
        <taxon>Dikarya</taxon>
        <taxon>Ascomycota</taxon>
        <taxon>Pezizomycotina</taxon>
        <taxon>Dothideomycetes</taxon>
        <taxon>Pleosporomycetidae</taxon>
        <taxon>Gloniales</taxon>
        <taxon>Gloniaceae</taxon>
        <taxon>Glonium</taxon>
    </lineage>
</organism>
<dbReference type="Proteomes" id="UP000250140">
    <property type="component" value="Unassembled WGS sequence"/>
</dbReference>
<name>A0A8E2F0X7_9PEZI</name>
<gene>
    <name evidence="1" type="ORF">AOQ84DRAFT_389217</name>
</gene>
<evidence type="ECO:0000313" key="2">
    <source>
        <dbReference type="Proteomes" id="UP000250140"/>
    </source>
</evidence>
<evidence type="ECO:0000313" key="1">
    <source>
        <dbReference type="EMBL" id="OCL07888.1"/>
    </source>
</evidence>
<keyword evidence="2" id="KW-1185">Reference proteome</keyword>
<proteinExistence type="predicted"/>
<dbReference type="OrthoDB" id="2322999at2759"/>
<dbReference type="AlphaFoldDB" id="A0A8E2F0X7"/>
<protein>
    <submittedName>
        <fullName evidence="1">Uncharacterized protein</fullName>
    </submittedName>
</protein>
<accession>A0A8E2F0X7</accession>